<gene>
    <name evidence="1" type="ORF">Vadar_019241</name>
</gene>
<proteinExistence type="predicted"/>
<dbReference type="EMBL" id="CM037152">
    <property type="protein sequence ID" value="KAH7834747.1"/>
    <property type="molecule type" value="Genomic_DNA"/>
</dbReference>
<dbReference type="Proteomes" id="UP000828048">
    <property type="component" value="Chromosome 2"/>
</dbReference>
<name>A0ACB7X1X1_9ERIC</name>
<evidence type="ECO:0000313" key="2">
    <source>
        <dbReference type="Proteomes" id="UP000828048"/>
    </source>
</evidence>
<evidence type="ECO:0000313" key="1">
    <source>
        <dbReference type="EMBL" id="KAH7834747.1"/>
    </source>
</evidence>
<organism evidence="1 2">
    <name type="scientific">Vaccinium darrowii</name>
    <dbReference type="NCBI Taxonomy" id="229202"/>
    <lineage>
        <taxon>Eukaryota</taxon>
        <taxon>Viridiplantae</taxon>
        <taxon>Streptophyta</taxon>
        <taxon>Embryophyta</taxon>
        <taxon>Tracheophyta</taxon>
        <taxon>Spermatophyta</taxon>
        <taxon>Magnoliopsida</taxon>
        <taxon>eudicotyledons</taxon>
        <taxon>Gunneridae</taxon>
        <taxon>Pentapetalae</taxon>
        <taxon>asterids</taxon>
        <taxon>Ericales</taxon>
        <taxon>Ericaceae</taxon>
        <taxon>Vaccinioideae</taxon>
        <taxon>Vaccinieae</taxon>
        <taxon>Vaccinium</taxon>
    </lineage>
</organism>
<comment type="caution">
    <text evidence="1">The sequence shown here is derived from an EMBL/GenBank/DDBJ whole genome shotgun (WGS) entry which is preliminary data.</text>
</comment>
<sequence>MFTSSHIKGAEEGYNNHNKLQYFCKSSEAMSHFFLPLLILTYILFCTPLCAQVSHHESNSIIEPVVVHIISRVPGSLRFHCKSKDDDLGTHTSSNGQEFKWKFIPNIFRSTLFFCHFYWNSRQQIFDVYNKDIDLDCDNSKVSFDFQCYWEARPDGFYLSNDNQTWKERNNWA</sequence>
<accession>A0ACB7X1X1</accession>
<keyword evidence="2" id="KW-1185">Reference proteome</keyword>
<reference evidence="1 2" key="1">
    <citation type="journal article" date="2021" name="Hortic Res">
        <title>High-quality reference genome and annotation aids understanding of berry development for evergreen blueberry (Vaccinium darrowii).</title>
        <authorList>
            <person name="Yu J."/>
            <person name="Hulse-Kemp A.M."/>
            <person name="Babiker E."/>
            <person name="Staton M."/>
        </authorList>
    </citation>
    <scope>NUCLEOTIDE SEQUENCE [LARGE SCALE GENOMIC DNA]</scope>
    <source>
        <strain evidence="2">cv. NJ 8807/NJ 8810</strain>
        <tissue evidence="1">Young leaf</tissue>
    </source>
</reference>
<protein>
    <submittedName>
        <fullName evidence="1">Uncharacterized protein</fullName>
    </submittedName>
</protein>